<dbReference type="GO" id="GO:0000917">
    <property type="term" value="P:division septum assembly"/>
    <property type="evidence" value="ECO:0007669"/>
    <property type="project" value="UniProtKB-KW"/>
</dbReference>
<dbReference type="InterPro" id="IPR007838">
    <property type="entry name" value="Cell_div_ZapA-like"/>
</dbReference>
<dbReference type="PANTHER" id="PTHR34981:SF1">
    <property type="entry name" value="CELL DIVISION PROTEIN ZAPA"/>
    <property type="match status" value="1"/>
</dbReference>
<evidence type="ECO:0000256" key="1">
    <source>
        <dbReference type="ARBA" id="ARBA00004496"/>
    </source>
</evidence>
<dbReference type="GO" id="GO:0005829">
    <property type="term" value="C:cytosol"/>
    <property type="evidence" value="ECO:0007669"/>
    <property type="project" value="TreeGrafter"/>
</dbReference>
<keyword evidence="4 10" id="KW-0132">Cell division</keyword>
<organism evidence="10 11">
    <name type="scientific">Jiella pacifica</name>
    <dbReference type="NCBI Taxonomy" id="2696469"/>
    <lineage>
        <taxon>Bacteria</taxon>
        <taxon>Pseudomonadati</taxon>
        <taxon>Pseudomonadota</taxon>
        <taxon>Alphaproteobacteria</taxon>
        <taxon>Hyphomicrobiales</taxon>
        <taxon>Aurantimonadaceae</taxon>
        <taxon>Jiella</taxon>
    </lineage>
</organism>
<dbReference type="SUPFAM" id="SSF102829">
    <property type="entry name" value="Cell division protein ZapA-like"/>
    <property type="match status" value="1"/>
</dbReference>
<comment type="subunit">
    <text evidence="8">Homodimer. Interacts with FtsZ.</text>
</comment>
<evidence type="ECO:0000256" key="8">
    <source>
        <dbReference type="ARBA" id="ARBA00026068"/>
    </source>
</evidence>
<evidence type="ECO:0000256" key="5">
    <source>
        <dbReference type="ARBA" id="ARBA00023210"/>
    </source>
</evidence>
<comment type="subcellular location">
    <subcellularLocation>
        <location evidence="1">Cytoplasm</location>
    </subcellularLocation>
</comment>
<comment type="function">
    <text evidence="7">Activator of cell division through the inhibition of FtsZ GTPase activity, therefore promoting FtsZ assembly into bundles of protofilaments necessary for the formation of the division Z ring. It is recruited early at mid-cell but it is not essential for cell division.</text>
</comment>
<dbReference type="GO" id="GO:0043093">
    <property type="term" value="P:FtsZ-dependent cytokinesis"/>
    <property type="evidence" value="ECO:0007669"/>
    <property type="project" value="TreeGrafter"/>
</dbReference>
<dbReference type="AlphaFoldDB" id="A0A6N9T3V7"/>
<evidence type="ECO:0000256" key="9">
    <source>
        <dbReference type="ARBA" id="ARBA00033158"/>
    </source>
</evidence>
<dbReference type="Pfam" id="PF05164">
    <property type="entry name" value="ZapA"/>
    <property type="match status" value="1"/>
</dbReference>
<keyword evidence="3" id="KW-0963">Cytoplasm</keyword>
<proteinExistence type="predicted"/>
<dbReference type="GO" id="GO:0000921">
    <property type="term" value="P:septin ring assembly"/>
    <property type="evidence" value="ECO:0007669"/>
    <property type="project" value="TreeGrafter"/>
</dbReference>
<evidence type="ECO:0000256" key="2">
    <source>
        <dbReference type="ARBA" id="ARBA00015195"/>
    </source>
</evidence>
<dbReference type="EMBL" id="JAAAMG010000014">
    <property type="protein sequence ID" value="NDW06054.1"/>
    <property type="molecule type" value="Genomic_DNA"/>
</dbReference>
<keyword evidence="6" id="KW-0131">Cell cycle</keyword>
<comment type="caution">
    <text evidence="10">The sequence shown here is derived from an EMBL/GenBank/DDBJ whole genome shotgun (WGS) entry which is preliminary data.</text>
</comment>
<accession>A0A6N9T3V7</accession>
<dbReference type="RefSeq" id="WP_163464572.1">
    <property type="nucleotide sequence ID" value="NZ_JAAAMG010000014.1"/>
</dbReference>
<evidence type="ECO:0000256" key="3">
    <source>
        <dbReference type="ARBA" id="ARBA00022490"/>
    </source>
</evidence>
<evidence type="ECO:0000256" key="6">
    <source>
        <dbReference type="ARBA" id="ARBA00023306"/>
    </source>
</evidence>
<sequence>MPQIVVTIDGKTYRMACAEGEEQHLETLAADVDGKIAELRGSFGQIGDLRLTVMAAIMATDQLYETRRRLADLQARFDADTASHGAREASEETTREEFARSLEETAASIERISAKLAGGQ</sequence>
<evidence type="ECO:0000256" key="7">
    <source>
        <dbReference type="ARBA" id="ARBA00024910"/>
    </source>
</evidence>
<dbReference type="InterPro" id="IPR036192">
    <property type="entry name" value="Cell_div_ZapA-like_sf"/>
</dbReference>
<name>A0A6N9T3V7_9HYPH</name>
<keyword evidence="5" id="KW-0717">Septation</keyword>
<dbReference type="GO" id="GO:0032153">
    <property type="term" value="C:cell division site"/>
    <property type="evidence" value="ECO:0007669"/>
    <property type="project" value="TreeGrafter"/>
</dbReference>
<protein>
    <recommendedName>
        <fullName evidence="2">Cell division protein ZapA</fullName>
    </recommendedName>
    <alternativeName>
        <fullName evidence="9">Z ring-associated protein ZapA</fullName>
    </alternativeName>
</protein>
<dbReference type="GO" id="GO:0030428">
    <property type="term" value="C:cell septum"/>
    <property type="evidence" value="ECO:0007669"/>
    <property type="project" value="TreeGrafter"/>
</dbReference>
<evidence type="ECO:0000313" key="11">
    <source>
        <dbReference type="Proteomes" id="UP000469011"/>
    </source>
</evidence>
<keyword evidence="11" id="KW-1185">Reference proteome</keyword>
<gene>
    <name evidence="10" type="primary">zapA</name>
    <name evidence="10" type="ORF">GTK09_16660</name>
</gene>
<dbReference type="Gene3D" id="3.30.160.880">
    <property type="entry name" value="Cell division protein ZapA protomer, N-terminal domain"/>
    <property type="match status" value="1"/>
</dbReference>
<evidence type="ECO:0000256" key="4">
    <source>
        <dbReference type="ARBA" id="ARBA00022618"/>
    </source>
</evidence>
<dbReference type="PANTHER" id="PTHR34981">
    <property type="entry name" value="CELL DIVISION PROTEIN ZAPA"/>
    <property type="match status" value="1"/>
</dbReference>
<evidence type="ECO:0000313" key="10">
    <source>
        <dbReference type="EMBL" id="NDW06054.1"/>
    </source>
</evidence>
<dbReference type="Proteomes" id="UP000469011">
    <property type="component" value="Unassembled WGS sequence"/>
</dbReference>
<dbReference type="InterPro" id="IPR042233">
    <property type="entry name" value="Cell_div_ZapA_N"/>
</dbReference>
<reference evidence="10 11" key="1">
    <citation type="submission" date="2020-01" db="EMBL/GenBank/DDBJ databases">
        <title>Jiella pacifica sp. nov.</title>
        <authorList>
            <person name="Xue Z."/>
            <person name="Zhu S."/>
            <person name="Chen J."/>
            <person name="Yang J."/>
        </authorList>
    </citation>
    <scope>NUCLEOTIDE SEQUENCE [LARGE SCALE GENOMIC DNA]</scope>
    <source>
        <strain evidence="10 11">40Bstr34</strain>
    </source>
</reference>